<protein>
    <recommendedName>
        <fullName evidence="3">YCII-related domain-containing protein</fullName>
    </recommendedName>
</protein>
<feature type="region of interest" description="Disordered" evidence="2">
    <location>
        <begin position="44"/>
        <end position="71"/>
    </location>
</feature>
<evidence type="ECO:0000256" key="2">
    <source>
        <dbReference type="SAM" id="MobiDB-lite"/>
    </source>
</evidence>
<dbReference type="SUPFAM" id="SSF54909">
    <property type="entry name" value="Dimeric alpha+beta barrel"/>
    <property type="match status" value="1"/>
</dbReference>
<proteinExistence type="inferred from homology"/>
<dbReference type="AlphaFoldDB" id="A0A344LE77"/>
<organism evidence="4 5">
    <name type="scientific">Amycolatopsis albispora</name>
    <dbReference type="NCBI Taxonomy" id="1804986"/>
    <lineage>
        <taxon>Bacteria</taxon>
        <taxon>Bacillati</taxon>
        <taxon>Actinomycetota</taxon>
        <taxon>Actinomycetes</taxon>
        <taxon>Pseudonocardiales</taxon>
        <taxon>Pseudonocardiaceae</taxon>
        <taxon>Amycolatopsis</taxon>
    </lineage>
</organism>
<dbReference type="Pfam" id="PF03795">
    <property type="entry name" value="YCII"/>
    <property type="match status" value="1"/>
</dbReference>
<evidence type="ECO:0000313" key="4">
    <source>
        <dbReference type="EMBL" id="AXB46351.1"/>
    </source>
</evidence>
<dbReference type="RefSeq" id="WP_113695401.1">
    <property type="nucleotide sequence ID" value="NZ_CP015163.1"/>
</dbReference>
<dbReference type="InterPro" id="IPR005545">
    <property type="entry name" value="YCII"/>
</dbReference>
<comment type="similarity">
    <text evidence="1">Belongs to the YciI family.</text>
</comment>
<evidence type="ECO:0000256" key="1">
    <source>
        <dbReference type="ARBA" id="ARBA00007689"/>
    </source>
</evidence>
<sequence>MPDYIGLLRREEKAVEDLSPDESQRVLERYLAWTDRMDREGRLRASHPLTRTGRVLRQTGGALSTTDGPHTESAEVVGGYIVVTADDYDQAAKIFGTHPHLRYGPIEVRRVADESCSEE</sequence>
<accession>A0A344LE77</accession>
<reference evidence="4 5" key="1">
    <citation type="submission" date="2016-04" db="EMBL/GenBank/DDBJ databases">
        <title>Complete genome sequence and analysis of deep-sea sediment isolate, Amycolatopsis sp. WP1.</title>
        <authorList>
            <person name="Wang H."/>
            <person name="Chen S."/>
            <person name="Wu Q."/>
        </authorList>
    </citation>
    <scope>NUCLEOTIDE SEQUENCE [LARGE SCALE GENOMIC DNA]</scope>
    <source>
        <strain evidence="4 5">WP1</strain>
    </source>
</reference>
<evidence type="ECO:0000313" key="5">
    <source>
        <dbReference type="Proteomes" id="UP000250434"/>
    </source>
</evidence>
<gene>
    <name evidence="4" type="ORF">A4R43_31050</name>
</gene>
<dbReference type="Gene3D" id="3.30.70.1060">
    <property type="entry name" value="Dimeric alpha+beta barrel"/>
    <property type="match status" value="1"/>
</dbReference>
<feature type="domain" description="YCII-related" evidence="3">
    <location>
        <begin position="14"/>
        <end position="113"/>
    </location>
</feature>
<keyword evidence="5" id="KW-1185">Reference proteome</keyword>
<name>A0A344LE77_9PSEU</name>
<dbReference type="EMBL" id="CP015163">
    <property type="protein sequence ID" value="AXB46351.1"/>
    <property type="molecule type" value="Genomic_DNA"/>
</dbReference>
<dbReference type="Proteomes" id="UP000250434">
    <property type="component" value="Chromosome"/>
</dbReference>
<dbReference type="KEGG" id="aab:A4R43_31050"/>
<dbReference type="InterPro" id="IPR011008">
    <property type="entry name" value="Dimeric_a/b-barrel"/>
</dbReference>
<dbReference type="PANTHER" id="PTHR35174">
    <property type="entry name" value="BLL7171 PROTEIN-RELATED"/>
    <property type="match status" value="1"/>
</dbReference>
<evidence type="ECO:0000259" key="3">
    <source>
        <dbReference type="Pfam" id="PF03795"/>
    </source>
</evidence>
<dbReference type="OrthoDB" id="4637922at2"/>